<evidence type="ECO:0000256" key="4">
    <source>
        <dbReference type="PROSITE-ProRule" id="PRU00134"/>
    </source>
</evidence>
<evidence type="ECO:0000256" key="2">
    <source>
        <dbReference type="ARBA" id="ARBA00022771"/>
    </source>
</evidence>
<dbReference type="InParanoid" id="J0D569"/>
<dbReference type="Pfam" id="PF01753">
    <property type="entry name" value="zf-MYND"/>
    <property type="match status" value="1"/>
</dbReference>
<dbReference type="Gene3D" id="6.10.140.2220">
    <property type="match status" value="1"/>
</dbReference>
<dbReference type="GO" id="GO:0008270">
    <property type="term" value="F:zinc ion binding"/>
    <property type="evidence" value="ECO:0007669"/>
    <property type="project" value="UniProtKB-KW"/>
</dbReference>
<sequence>MAQPLVRQAHIFAAALKDPQKPTCCALCLISFAEKLKDDKAGVTALRTQCHEFWEACLTMLATHRTEESVATGMQRSLFHLTVGCKLERQHTGGPAHGSNYSPFQLFVDALYRCIIAGLTGGDRSMIGRVLQLNKGFNNKRGLWPASSEDLFPVDAATTIEAHVMWCCRFVASSTYTGLATFLAVTRPLASPHIIDGLPGGRLVWAIVQMLRVDLERIVEPGDYRGTSPCQMPDFWKRPDWMRPGPQNESISAACVLLAVISDGPDAQADDLVRFTLNDEPVLFPAVQVALNHVPRGSAAHTTLCKYALSLHNRMLGRSTHPDAGLLPPDVVAFRDSQPDTNSPVGVLHLYVLRRAAMRGCTAQKCGKYMHDSESGKAFPLCAKCKVVRYCGRECQRRDWSDPTITHHKKICPLLCRISAAAGNVEVAKLGIDEFKVAFRKARFDPHDEYTLFTWTTHSAVLPLMLSHRMLALLQQVLDIAEDDGTIPCSLATMKVPDIGTEGELEERIRGVTRPL</sequence>
<evidence type="ECO:0000256" key="1">
    <source>
        <dbReference type="ARBA" id="ARBA00022723"/>
    </source>
</evidence>
<dbReference type="PROSITE" id="PS50865">
    <property type="entry name" value="ZF_MYND_2"/>
    <property type="match status" value="1"/>
</dbReference>
<dbReference type="Proteomes" id="UP000006514">
    <property type="component" value="Unassembled WGS sequence"/>
</dbReference>
<evidence type="ECO:0000313" key="6">
    <source>
        <dbReference type="EMBL" id="EJD33909.1"/>
    </source>
</evidence>
<evidence type="ECO:0000313" key="7">
    <source>
        <dbReference type="Proteomes" id="UP000006514"/>
    </source>
</evidence>
<protein>
    <recommendedName>
        <fullName evidence="5">MYND-type domain-containing protein</fullName>
    </recommendedName>
</protein>
<organism evidence="6 7">
    <name type="scientific">Auricularia subglabra (strain TFB-10046 / SS5)</name>
    <name type="common">White-rot fungus</name>
    <name type="synonym">Auricularia delicata (strain TFB10046)</name>
    <dbReference type="NCBI Taxonomy" id="717982"/>
    <lineage>
        <taxon>Eukaryota</taxon>
        <taxon>Fungi</taxon>
        <taxon>Dikarya</taxon>
        <taxon>Basidiomycota</taxon>
        <taxon>Agaricomycotina</taxon>
        <taxon>Agaricomycetes</taxon>
        <taxon>Auriculariales</taxon>
        <taxon>Auriculariaceae</taxon>
        <taxon>Auricularia</taxon>
    </lineage>
</organism>
<keyword evidence="7" id="KW-1185">Reference proteome</keyword>
<accession>J0D569</accession>
<dbReference type="OrthoDB" id="2951111at2759"/>
<keyword evidence="2 4" id="KW-0863">Zinc-finger</keyword>
<reference evidence="7" key="1">
    <citation type="journal article" date="2012" name="Science">
        <title>The Paleozoic origin of enzymatic lignin decomposition reconstructed from 31 fungal genomes.</title>
        <authorList>
            <person name="Floudas D."/>
            <person name="Binder M."/>
            <person name="Riley R."/>
            <person name="Barry K."/>
            <person name="Blanchette R.A."/>
            <person name="Henrissat B."/>
            <person name="Martinez A.T."/>
            <person name="Otillar R."/>
            <person name="Spatafora J.W."/>
            <person name="Yadav J.S."/>
            <person name="Aerts A."/>
            <person name="Benoit I."/>
            <person name="Boyd A."/>
            <person name="Carlson A."/>
            <person name="Copeland A."/>
            <person name="Coutinho P.M."/>
            <person name="de Vries R.P."/>
            <person name="Ferreira P."/>
            <person name="Findley K."/>
            <person name="Foster B."/>
            <person name="Gaskell J."/>
            <person name="Glotzer D."/>
            <person name="Gorecki P."/>
            <person name="Heitman J."/>
            <person name="Hesse C."/>
            <person name="Hori C."/>
            <person name="Igarashi K."/>
            <person name="Jurgens J.A."/>
            <person name="Kallen N."/>
            <person name="Kersten P."/>
            <person name="Kohler A."/>
            <person name="Kuees U."/>
            <person name="Kumar T.K.A."/>
            <person name="Kuo A."/>
            <person name="LaButti K."/>
            <person name="Larrondo L.F."/>
            <person name="Lindquist E."/>
            <person name="Ling A."/>
            <person name="Lombard V."/>
            <person name="Lucas S."/>
            <person name="Lundell T."/>
            <person name="Martin R."/>
            <person name="McLaughlin D.J."/>
            <person name="Morgenstern I."/>
            <person name="Morin E."/>
            <person name="Murat C."/>
            <person name="Nagy L.G."/>
            <person name="Nolan M."/>
            <person name="Ohm R.A."/>
            <person name="Patyshakuliyeva A."/>
            <person name="Rokas A."/>
            <person name="Ruiz-Duenas F.J."/>
            <person name="Sabat G."/>
            <person name="Salamov A."/>
            <person name="Samejima M."/>
            <person name="Schmutz J."/>
            <person name="Slot J.C."/>
            <person name="St John F."/>
            <person name="Stenlid J."/>
            <person name="Sun H."/>
            <person name="Sun S."/>
            <person name="Syed K."/>
            <person name="Tsang A."/>
            <person name="Wiebenga A."/>
            <person name="Young D."/>
            <person name="Pisabarro A."/>
            <person name="Eastwood D.C."/>
            <person name="Martin F."/>
            <person name="Cullen D."/>
            <person name="Grigoriev I.V."/>
            <person name="Hibbett D.S."/>
        </authorList>
    </citation>
    <scope>NUCLEOTIDE SEQUENCE [LARGE SCALE GENOMIC DNA]</scope>
    <source>
        <strain evidence="7">TFB10046</strain>
    </source>
</reference>
<dbReference type="InterPro" id="IPR002893">
    <property type="entry name" value="Znf_MYND"/>
</dbReference>
<dbReference type="EMBL" id="JH688051">
    <property type="protein sequence ID" value="EJD33909.1"/>
    <property type="molecule type" value="Genomic_DNA"/>
</dbReference>
<dbReference type="SUPFAM" id="SSF144232">
    <property type="entry name" value="HIT/MYND zinc finger-like"/>
    <property type="match status" value="1"/>
</dbReference>
<dbReference type="AlphaFoldDB" id="J0D569"/>
<evidence type="ECO:0000256" key="3">
    <source>
        <dbReference type="ARBA" id="ARBA00022833"/>
    </source>
</evidence>
<proteinExistence type="predicted"/>
<keyword evidence="3" id="KW-0862">Zinc</keyword>
<name>J0D569_AURST</name>
<feature type="domain" description="MYND-type" evidence="5">
    <location>
        <begin position="363"/>
        <end position="412"/>
    </location>
</feature>
<keyword evidence="1" id="KW-0479">Metal-binding</keyword>
<dbReference type="KEGG" id="adl:AURDEDRAFT_189039"/>
<gene>
    <name evidence="6" type="ORF">AURDEDRAFT_189039</name>
</gene>
<evidence type="ECO:0000259" key="5">
    <source>
        <dbReference type="PROSITE" id="PS50865"/>
    </source>
</evidence>